<keyword evidence="3" id="KW-1185">Reference proteome</keyword>
<dbReference type="Proteomes" id="UP000546464">
    <property type="component" value="Unassembled WGS sequence"/>
</dbReference>
<feature type="transmembrane region" description="Helical" evidence="1">
    <location>
        <begin position="348"/>
        <end position="370"/>
    </location>
</feature>
<organism evidence="2 3">
    <name type="scientific">Ruficoccus amylovorans</name>
    <dbReference type="NCBI Taxonomy" id="1804625"/>
    <lineage>
        <taxon>Bacteria</taxon>
        <taxon>Pseudomonadati</taxon>
        <taxon>Verrucomicrobiota</taxon>
        <taxon>Opitutia</taxon>
        <taxon>Puniceicoccales</taxon>
        <taxon>Cerasicoccaceae</taxon>
        <taxon>Ruficoccus</taxon>
    </lineage>
</organism>
<protein>
    <submittedName>
        <fullName evidence="2">Uncharacterized protein</fullName>
    </submittedName>
</protein>
<reference evidence="2 3" key="1">
    <citation type="submission" date="2020-07" db="EMBL/GenBank/DDBJ databases">
        <authorList>
            <person name="Feng X."/>
        </authorList>
    </citation>
    <scope>NUCLEOTIDE SEQUENCE [LARGE SCALE GENOMIC DNA]</scope>
    <source>
        <strain evidence="2 3">JCM31066</strain>
    </source>
</reference>
<accession>A0A842HB74</accession>
<feature type="transmembrane region" description="Helical" evidence="1">
    <location>
        <begin position="382"/>
        <end position="403"/>
    </location>
</feature>
<dbReference type="AlphaFoldDB" id="A0A842HB74"/>
<comment type="caution">
    <text evidence="2">The sequence shown here is derived from an EMBL/GenBank/DDBJ whole genome shotgun (WGS) entry which is preliminary data.</text>
</comment>
<gene>
    <name evidence="2" type="ORF">H5P28_05155</name>
</gene>
<feature type="transmembrane region" description="Helical" evidence="1">
    <location>
        <begin position="490"/>
        <end position="514"/>
    </location>
</feature>
<keyword evidence="1" id="KW-0812">Transmembrane</keyword>
<keyword evidence="1" id="KW-1133">Transmembrane helix</keyword>
<name>A0A842HB74_9BACT</name>
<evidence type="ECO:0000313" key="2">
    <source>
        <dbReference type="EMBL" id="MBC2593645.1"/>
    </source>
</evidence>
<feature type="transmembrane region" description="Helical" evidence="1">
    <location>
        <begin position="447"/>
        <end position="469"/>
    </location>
</feature>
<feature type="transmembrane region" description="Helical" evidence="1">
    <location>
        <begin position="520"/>
        <end position="539"/>
    </location>
</feature>
<sequence length="555" mass="60315">MKILAFVSLILALVLAVAGLLVPVQFGSVPAVWLEAAGRVPGGQSLEDEAQAYLDLGKTGPARVLMEADRQARELNALPPSGSPLPLEIAAYRQEHPQLAYVGGPDPFFEQFLELIKRPKEEGPVSVNALLIPARNRAELLAFLKNSSNATVLKLLETRDLTTVTRFMPVATPTGVPLESAILTSALLAQGDDFQAETLRAIRRLAAAAVGGDLPSVDKLEAFYLSVLGSAARMDWVTLAEWTTHAGTWTDLVALTTILRQNSDYLPLVYAAVLLSDDPQGVANYLNQPDETTWRDLGLALANGRTALNAVLESGRPVYRAPAWLAPLVERVPESCVDLACRYPRAALAVKLGLFFLAGFFLAMFLKRMLAGQAMREARRRGLLAVLVDAGLGGMLVLILVLVSEPNLMAQPVSEPGKNFLEFEFANPVDIINEQAMDITQFDQVTMLVLLIFFVMQLLIYSVCLIKLAQVRNAPVPAAMKLKLLENEENLFDTGLYLGLTGTIVSLLMLAMGIVQASLVAAYASTLFGIIFVAMLKIFNVRPLRRKLILEAGVR</sequence>
<evidence type="ECO:0000313" key="3">
    <source>
        <dbReference type="Proteomes" id="UP000546464"/>
    </source>
</evidence>
<dbReference type="RefSeq" id="WP_185674648.1">
    <property type="nucleotide sequence ID" value="NZ_JACHVB010000014.1"/>
</dbReference>
<keyword evidence="1" id="KW-0472">Membrane</keyword>
<proteinExistence type="predicted"/>
<dbReference type="EMBL" id="JACHVB010000014">
    <property type="protein sequence ID" value="MBC2593645.1"/>
    <property type="molecule type" value="Genomic_DNA"/>
</dbReference>
<evidence type="ECO:0000256" key="1">
    <source>
        <dbReference type="SAM" id="Phobius"/>
    </source>
</evidence>